<evidence type="ECO:0000256" key="2">
    <source>
        <dbReference type="ARBA" id="ARBA00009492"/>
    </source>
</evidence>
<dbReference type="Gene3D" id="3.30.1680.10">
    <property type="entry name" value="ligand-binding face of the semaphorins, domain 2"/>
    <property type="match status" value="1"/>
</dbReference>
<dbReference type="InterPro" id="IPR015943">
    <property type="entry name" value="WD40/YVTN_repeat-like_dom_sf"/>
</dbReference>
<keyword evidence="7" id="KW-1133">Transmembrane helix</keyword>
<dbReference type="PROSITE" id="PS51004">
    <property type="entry name" value="SEMA"/>
    <property type="match status" value="1"/>
</dbReference>
<dbReference type="SUPFAM" id="SSF103575">
    <property type="entry name" value="Plexin repeat"/>
    <property type="match status" value="1"/>
</dbReference>
<dbReference type="InterPro" id="IPR013783">
    <property type="entry name" value="Ig-like_fold"/>
</dbReference>
<proteinExistence type="inferred from homology"/>
<dbReference type="SMART" id="SM00630">
    <property type="entry name" value="Sema"/>
    <property type="match status" value="1"/>
</dbReference>
<dbReference type="GO" id="GO:0030215">
    <property type="term" value="F:semaphorin receptor binding"/>
    <property type="evidence" value="ECO:0007669"/>
    <property type="project" value="InterPro"/>
</dbReference>
<dbReference type="FunFam" id="2.130.10.10:FF:000223">
    <property type="entry name" value="semaphorin-7A isoform X1"/>
    <property type="match status" value="1"/>
</dbReference>
<keyword evidence="3" id="KW-0217">Developmental protein</keyword>
<evidence type="ECO:0000256" key="3">
    <source>
        <dbReference type="ARBA" id="ARBA00022473"/>
    </source>
</evidence>
<keyword evidence="13" id="KW-0732">Signal</keyword>
<evidence type="ECO:0000256" key="4">
    <source>
        <dbReference type="ARBA" id="ARBA00022692"/>
    </source>
</evidence>
<dbReference type="SMART" id="SM00423">
    <property type="entry name" value="PSI"/>
    <property type="match status" value="1"/>
</dbReference>
<feature type="signal peptide" evidence="13">
    <location>
        <begin position="1"/>
        <end position="15"/>
    </location>
</feature>
<feature type="chain" id="PRO_5034180658" description="Semaphorin-1A" evidence="13">
    <location>
        <begin position="16"/>
        <end position="627"/>
    </location>
</feature>
<keyword evidence="6" id="KW-0524">Neurogenesis</keyword>
<dbReference type="GO" id="GO:0030335">
    <property type="term" value="P:positive regulation of cell migration"/>
    <property type="evidence" value="ECO:0007669"/>
    <property type="project" value="TreeGrafter"/>
</dbReference>
<organism evidence="15 16">
    <name type="scientific">Scleropages formosus</name>
    <name type="common">Asian bonytongue</name>
    <name type="synonym">Osteoglossum formosum</name>
    <dbReference type="NCBI Taxonomy" id="113540"/>
    <lineage>
        <taxon>Eukaryota</taxon>
        <taxon>Metazoa</taxon>
        <taxon>Chordata</taxon>
        <taxon>Craniata</taxon>
        <taxon>Vertebrata</taxon>
        <taxon>Euteleostomi</taxon>
        <taxon>Actinopterygii</taxon>
        <taxon>Neopterygii</taxon>
        <taxon>Teleostei</taxon>
        <taxon>Osteoglossocephala</taxon>
        <taxon>Osteoglossomorpha</taxon>
        <taxon>Osteoglossiformes</taxon>
        <taxon>Osteoglossidae</taxon>
        <taxon>Scleropages</taxon>
    </lineage>
</organism>
<dbReference type="KEGG" id="sfm:108941863"/>
<dbReference type="GeneTree" id="ENSGT00940000165314"/>
<keyword evidence="9" id="KW-1015">Disulfide bond</keyword>
<dbReference type="GO" id="GO:0071526">
    <property type="term" value="P:semaphorin-plexin signaling pathway"/>
    <property type="evidence" value="ECO:0007669"/>
    <property type="project" value="TreeGrafter"/>
</dbReference>
<evidence type="ECO:0000259" key="14">
    <source>
        <dbReference type="PROSITE" id="PS51004"/>
    </source>
</evidence>
<sequence length="627" mass="69502">MNCIILLWLFPVVFAGKSPRLKFTVHDPPGFHFMKPENYTTVYHQAGSHILYVGGQAVIYLLAFSDKEVKNTQIPVTVDENVKQACSRRSDLPEVECANYITVIQRVNDSLLVCGTNAGSPKCWLLVNNTVLTNITGSDMKISPSDISPPNPSQRSFSLSVDGNLYSALSAAGGQAGSIRRTFGSRKLLKSDRKWLQNTQFAGAAVIPESQKHKEEIYFFFSEHNRTADVDEEPYKARVGRICLVDEGTTKTDTWTTFLKARVMCGLLNSSQQYNYIQQAFVLTAHENRTGVIYGLFSNAWNTTVVCAYSIEEIDQDFSTSKLKGTTVARPRTCIPKTVTPLSSRDLDVIKDYPEIEKVMRPVGGVPLNLPTDDRFTQVAADTVLAVNDEHYSVLYLGTENGKVLKVLHTIEEAFIISQYSLFHNEGPVTAMTIDSQEGYLYVGTAMEVQRLPLADCSRYGDTCRECILSRDPYCGWEASKKRCTAIPPGYNISTGTIIQSLDQSNSSVCGEAAARKSTTPKEVLVEPDGLVLLPCPVRSYHATYRWEKDKCIKRYSCSILDDFCVLATTPELPLKEGVFRCMSIENDHKEEVVSFRLVFNGGPLSASLASTLGPSLLLAAATLWLL</sequence>
<keyword evidence="10" id="KW-0325">Glycoprotein</keyword>
<comment type="subcellular location">
    <subcellularLocation>
        <location evidence="1">Membrane</location>
    </subcellularLocation>
</comment>
<dbReference type="Pfam" id="PF01403">
    <property type="entry name" value="Sema"/>
    <property type="match status" value="1"/>
</dbReference>
<evidence type="ECO:0000256" key="9">
    <source>
        <dbReference type="ARBA" id="ARBA00023157"/>
    </source>
</evidence>
<accession>A0A8C9RR89</accession>
<keyword evidence="16" id="KW-1185">Reference proteome</keyword>
<dbReference type="Gene3D" id="2.60.40.10">
    <property type="entry name" value="Immunoglobulins"/>
    <property type="match status" value="1"/>
</dbReference>
<evidence type="ECO:0000256" key="8">
    <source>
        <dbReference type="ARBA" id="ARBA00023136"/>
    </source>
</evidence>
<comment type="similarity">
    <text evidence="2">Belongs to the semaphorin family.</text>
</comment>
<dbReference type="GO" id="GO:0001755">
    <property type="term" value="P:neural crest cell migration"/>
    <property type="evidence" value="ECO:0007669"/>
    <property type="project" value="TreeGrafter"/>
</dbReference>
<dbReference type="GeneID" id="108941863"/>
<dbReference type="Gene3D" id="2.130.10.10">
    <property type="entry name" value="YVTN repeat-like/Quinoprotein amine dehydrogenase"/>
    <property type="match status" value="1"/>
</dbReference>
<dbReference type="FunFam" id="2.60.40.10:FF:001170">
    <property type="entry name" value="Sema domain, immunoglobulin domain (Ig), short basic domain, secreted, (Semaphorin) 3F"/>
    <property type="match status" value="1"/>
</dbReference>
<dbReference type="OrthoDB" id="9945363at2759"/>
<dbReference type="Ensembl" id="ENSSFOT00015018910.2">
    <property type="protein sequence ID" value="ENSSFOP00015018697.2"/>
    <property type="gene ID" value="ENSSFOG00015011994.2"/>
</dbReference>
<reference evidence="15" key="2">
    <citation type="submission" date="2025-08" db="UniProtKB">
        <authorList>
            <consortium name="Ensembl"/>
        </authorList>
    </citation>
    <scope>IDENTIFICATION</scope>
</reference>
<keyword evidence="8" id="KW-0472">Membrane</keyword>
<dbReference type="AlphaFoldDB" id="A0A8C9RR89"/>
<reference evidence="15" key="3">
    <citation type="submission" date="2025-09" db="UniProtKB">
        <authorList>
            <consortium name="Ensembl"/>
        </authorList>
    </citation>
    <scope>IDENTIFICATION</scope>
</reference>
<evidence type="ECO:0000256" key="6">
    <source>
        <dbReference type="ARBA" id="ARBA00022902"/>
    </source>
</evidence>
<dbReference type="SUPFAM" id="SSF101912">
    <property type="entry name" value="Sema domain"/>
    <property type="match status" value="1"/>
</dbReference>
<dbReference type="GO" id="GO:0005886">
    <property type="term" value="C:plasma membrane"/>
    <property type="evidence" value="ECO:0007669"/>
    <property type="project" value="TreeGrafter"/>
</dbReference>
<evidence type="ECO:0000256" key="1">
    <source>
        <dbReference type="ARBA" id="ARBA00004370"/>
    </source>
</evidence>
<protein>
    <recommendedName>
        <fullName evidence="11">Semaphorin-1A</fullName>
    </recommendedName>
</protein>
<dbReference type="GO" id="GO:0007411">
    <property type="term" value="P:axon guidance"/>
    <property type="evidence" value="ECO:0007669"/>
    <property type="project" value="TreeGrafter"/>
</dbReference>
<dbReference type="Pfam" id="PF01437">
    <property type="entry name" value="PSI"/>
    <property type="match status" value="1"/>
</dbReference>
<dbReference type="InterPro" id="IPR027231">
    <property type="entry name" value="Semaphorin"/>
</dbReference>
<dbReference type="InterPro" id="IPR002165">
    <property type="entry name" value="Plexin_repeat"/>
</dbReference>
<evidence type="ECO:0000313" key="15">
    <source>
        <dbReference type="Ensembl" id="ENSSFOP00015018697.2"/>
    </source>
</evidence>
<gene>
    <name evidence="15" type="primary">si:ch211-113g11.6</name>
</gene>
<keyword evidence="5" id="KW-0221">Differentiation</keyword>
<feature type="domain" description="Sema" evidence="14">
    <location>
        <begin position="20"/>
        <end position="454"/>
    </location>
</feature>
<dbReference type="Proteomes" id="UP000694397">
    <property type="component" value="Chromosome 18"/>
</dbReference>
<evidence type="ECO:0000256" key="13">
    <source>
        <dbReference type="SAM" id="SignalP"/>
    </source>
</evidence>
<evidence type="ECO:0000256" key="5">
    <source>
        <dbReference type="ARBA" id="ARBA00022782"/>
    </source>
</evidence>
<dbReference type="InterPro" id="IPR016201">
    <property type="entry name" value="PSI"/>
</dbReference>
<name>A0A8C9RR89_SCLFO</name>
<evidence type="ECO:0000256" key="7">
    <source>
        <dbReference type="ARBA" id="ARBA00022989"/>
    </source>
</evidence>
<comment type="caution">
    <text evidence="12">Lacks conserved residue(s) required for the propagation of feature annotation.</text>
</comment>
<evidence type="ECO:0000313" key="16">
    <source>
        <dbReference type="Proteomes" id="UP000694397"/>
    </source>
</evidence>
<dbReference type="GO" id="GO:0045499">
    <property type="term" value="F:chemorepellent activity"/>
    <property type="evidence" value="ECO:0007669"/>
    <property type="project" value="TreeGrafter"/>
</dbReference>
<keyword evidence="4" id="KW-0812">Transmembrane</keyword>
<dbReference type="InterPro" id="IPR036352">
    <property type="entry name" value="Semap_dom_sf"/>
</dbReference>
<evidence type="ECO:0000256" key="11">
    <source>
        <dbReference type="ARBA" id="ARBA00074143"/>
    </source>
</evidence>
<evidence type="ECO:0000256" key="10">
    <source>
        <dbReference type="ARBA" id="ARBA00023180"/>
    </source>
</evidence>
<dbReference type="PANTHER" id="PTHR11036:SF85">
    <property type="entry name" value="SI:CH211-113G11.6 ISOFORM X1"/>
    <property type="match status" value="1"/>
</dbReference>
<dbReference type="PANTHER" id="PTHR11036">
    <property type="entry name" value="SEMAPHORIN"/>
    <property type="match status" value="1"/>
</dbReference>
<dbReference type="InterPro" id="IPR001627">
    <property type="entry name" value="Semap_dom"/>
</dbReference>
<dbReference type="FunFam" id="3.30.1680.10:FF:000016">
    <property type="entry name" value="Putative Semaphorin-6B"/>
    <property type="match status" value="1"/>
</dbReference>
<evidence type="ECO:0000256" key="12">
    <source>
        <dbReference type="PROSITE-ProRule" id="PRU00352"/>
    </source>
</evidence>
<reference evidence="15 16" key="1">
    <citation type="submission" date="2019-04" db="EMBL/GenBank/DDBJ databases">
        <authorList>
            <consortium name="Wellcome Sanger Institute Data Sharing"/>
        </authorList>
    </citation>
    <scope>NUCLEOTIDE SEQUENCE [LARGE SCALE GENOMIC DNA]</scope>
</reference>